<dbReference type="GO" id="GO:0000287">
    <property type="term" value="F:magnesium ion binding"/>
    <property type="evidence" value="ECO:0007669"/>
    <property type="project" value="InterPro"/>
</dbReference>
<dbReference type="InterPro" id="IPR045229">
    <property type="entry name" value="TPP_enz"/>
</dbReference>
<evidence type="ECO:0000256" key="4">
    <source>
        <dbReference type="SAM" id="MobiDB-lite"/>
    </source>
</evidence>
<keyword evidence="2 3" id="KW-0786">Thiamine pyrophosphate</keyword>
<dbReference type="Proteomes" id="UP000219167">
    <property type="component" value="Unassembled WGS sequence"/>
</dbReference>
<dbReference type="PANTHER" id="PTHR18968">
    <property type="entry name" value="THIAMINE PYROPHOSPHATE ENZYMES"/>
    <property type="match status" value="1"/>
</dbReference>
<evidence type="ECO:0000313" key="8">
    <source>
        <dbReference type="EMBL" id="SOC40338.1"/>
    </source>
</evidence>
<sequence length="570" mass="62039">MSAPVMHNVTHGSPQASGHTTPRTGGQLIVDALVANGVRRLSCVPGESYLAVLDALHDTDIDVVVCRQEGGAAMMADCWGRLTGEPGICMVTRGPGATNASAGLHIARQDSVPMILFIGQVQREAREREAFQEIEYRRAFTEVAKWVAEIDDARRIPEFVTRAFAVATSGRPGPVVLALPEDMLTETVHAPAALPFTPVEAHPGPRQIARLKALLEKAERPVVILGGSRWDEKSVAGFSAFAERWSLPVACSFRRQMLFDHLHPNYAGDSGIGINPALGREIRDADLVLLLGGRYSEMPSSNYTLLESPYPSQTLVHVHPDPSELGRIYRPELAICAGPKEFVDALADLAPPSPPRWAERTTAMHAAYLNWSTPPASGPGEVHMGPIMAWIEENVPEDAIFTNGAGNYATWLHRFHRFRRYATQAAPTSGSMGYGLPAAVAAKQLFPEREVICFAGDGCFLMHGQEFATAVRYRLPIITIVVNNGIYGTIRMHQEREYPGRVSATDLTNPDFAAMAVSYGGHGEVVTKTDEFAPAFLRARESGKPSIIEVKLDPEAITPARTLSQIKDGR</sequence>
<dbReference type="InterPro" id="IPR012001">
    <property type="entry name" value="Thiamin_PyroP_enz_TPP-bd_dom"/>
</dbReference>
<dbReference type="Pfam" id="PF02776">
    <property type="entry name" value="TPP_enzyme_N"/>
    <property type="match status" value="1"/>
</dbReference>
<dbReference type="InterPro" id="IPR012000">
    <property type="entry name" value="Thiamin_PyroP_enz_cen_dom"/>
</dbReference>
<dbReference type="InterPro" id="IPR011766">
    <property type="entry name" value="TPP_enzyme_TPP-bd"/>
</dbReference>
<evidence type="ECO:0000259" key="7">
    <source>
        <dbReference type="Pfam" id="PF02776"/>
    </source>
</evidence>
<feature type="domain" description="Thiamine pyrophosphate enzyme TPP-binding" evidence="6">
    <location>
        <begin position="404"/>
        <end position="550"/>
    </location>
</feature>
<dbReference type="Pfam" id="PF02775">
    <property type="entry name" value="TPP_enzyme_C"/>
    <property type="match status" value="1"/>
</dbReference>
<dbReference type="GO" id="GO:0050660">
    <property type="term" value="F:flavin adenine dinucleotide binding"/>
    <property type="evidence" value="ECO:0007669"/>
    <property type="project" value="TreeGrafter"/>
</dbReference>
<name>A0A285UG04_9HYPH</name>
<feature type="compositionally biased region" description="Polar residues" evidence="4">
    <location>
        <begin position="10"/>
        <end position="23"/>
    </location>
</feature>
<gene>
    <name evidence="8" type="ORF">SAMN05892877_107146</name>
</gene>
<feature type="domain" description="Thiamine pyrophosphate enzyme central" evidence="5">
    <location>
        <begin position="208"/>
        <end position="346"/>
    </location>
</feature>
<dbReference type="CDD" id="cd00568">
    <property type="entry name" value="TPP_enzymes"/>
    <property type="match status" value="1"/>
</dbReference>
<dbReference type="Gene3D" id="3.40.50.1220">
    <property type="entry name" value="TPP-binding domain"/>
    <property type="match status" value="1"/>
</dbReference>
<dbReference type="GO" id="GO:0009099">
    <property type="term" value="P:L-valine biosynthetic process"/>
    <property type="evidence" value="ECO:0007669"/>
    <property type="project" value="TreeGrafter"/>
</dbReference>
<dbReference type="SUPFAM" id="SSF52518">
    <property type="entry name" value="Thiamin diphosphate-binding fold (THDP-binding)"/>
    <property type="match status" value="2"/>
</dbReference>
<dbReference type="CDD" id="cd07035">
    <property type="entry name" value="TPP_PYR_POX_like"/>
    <property type="match status" value="1"/>
</dbReference>
<accession>A0A285UG04</accession>
<dbReference type="GO" id="GO:0005948">
    <property type="term" value="C:acetolactate synthase complex"/>
    <property type="evidence" value="ECO:0007669"/>
    <property type="project" value="TreeGrafter"/>
</dbReference>
<evidence type="ECO:0000313" key="9">
    <source>
        <dbReference type="Proteomes" id="UP000219167"/>
    </source>
</evidence>
<evidence type="ECO:0000256" key="3">
    <source>
        <dbReference type="RuleBase" id="RU362132"/>
    </source>
</evidence>
<reference evidence="8 9" key="1">
    <citation type="submission" date="2017-08" db="EMBL/GenBank/DDBJ databases">
        <authorList>
            <person name="de Groot N.N."/>
        </authorList>
    </citation>
    <scope>NUCLEOTIDE SEQUENCE [LARGE SCALE GENOMIC DNA]</scope>
    <source>
        <strain evidence="8 9">JC85</strain>
    </source>
</reference>
<evidence type="ECO:0000256" key="1">
    <source>
        <dbReference type="ARBA" id="ARBA00007812"/>
    </source>
</evidence>
<protein>
    <submittedName>
        <fullName evidence="8">Acetolactate synthase-1/2/3 large subunit</fullName>
    </submittedName>
</protein>
<dbReference type="GO" id="GO:0009097">
    <property type="term" value="P:isoleucine biosynthetic process"/>
    <property type="evidence" value="ECO:0007669"/>
    <property type="project" value="TreeGrafter"/>
</dbReference>
<feature type="domain" description="Thiamine pyrophosphate enzyme N-terminal TPP-binding" evidence="7">
    <location>
        <begin position="23"/>
        <end position="134"/>
    </location>
</feature>
<organism evidence="8 9">
    <name type="scientific">Rhizobium subbaraonis</name>
    <dbReference type="NCBI Taxonomy" id="908946"/>
    <lineage>
        <taxon>Bacteria</taxon>
        <taxon>Pseudomonadati</taxon>
        <taxon>Pseudomonadota</taxon>
        <taxon>Alphaproteobacteria</taxon>
        <taxon>Hyphomicrobiales</taxon>
        <taxon>Rhizobiaceae</taxon>
        <taxon>Rhizobium/Agrobacterium group</taxon>
        <taxon>Rhizobium</taxon>
    </lineage>
</organism>
<dbReference type="GO" id="GO:0003984">
    <property type="term" value="F:acetolactate synthase activity"/>
    <property type="evidence" value="ECO:0007669"/>
    <property type="project" value="TreeGrafter"/>
</dbReference>
<evidence type="ECO:0000256" key="2">
    <source>
        <dbReference type="ARBA" id="ARBA00023052"/>
    </source>
</evidence>
<dbReference type="Gene3D" id="3.40.50.970">
    <property type="match status" value="2"/>
</dbReference>
<dbReference type="SUPFAM" id="SSF52467">
    <property type="entry name" value="DHS-like NAD/FAD-binding domain"/>
    <property type="match status" value="1"/>
</dbReference>
<dbReference type="GO" id="GO:0030976">
    <property type="term" value="F:thiamine pyrophosphate binding"/>
    <property type="evidence" value="ECO:0007669"/>
    <property type="project" value="InterPro"/>
</dbReference>
<evidence type="ECO:0000259" key="6">
    <source>
        <dbReference type="Pfam" id="PF02775"/>
    </source>
</evidence>
<comment type="similarity">
    <text evidence="1 3">Belongs to the TPP enzyme family.</text>
</comment>
<dbReference type="FunFam" id="3.40.50.970:FF:000007">
    <property type="entry name" value="Acetolactate synthase"/>
    <property type="match status" value="1"/>
</dbReference>
<dbReference type="PROSITE" id="PS00187">
    <property type="entry name" value="TPP_ENZYMES"/>
    <property type="match status" value="1"/>
</dbReference>
<dbReference type="NCBIfam" id="NF006052">
    <property type="entry name" value="PRK08199.1"/>
    <property type="match status" value="1"/>
</dbReference>
<dbReference type="InterPro" id="IPR029035">
    <property type="entry name" value="DHS-like_NAD/FAD-binding_dom"/>
</dbReference>
<dbReference type="Pfam" id="PF00205">
    <property type="entry name" value="TPP_enzyme_M"/>
    <property type="match status" value="1"/>
</dbReference>
<dbReference type="InterPro" id="IPR029061">
    <property type="entry name" value="THDP-binding"/>
</dbReference>
<keyword evidence="9" id="KW-1185">Reference proteome</keyword>
<dbReference type="AlphaFoldDB" id="A0A285UG04"/>
<proteinExistence type="inferred from homology"/>
<evidence type="ECO:0000259" key="5">
    <source>
        <dbReference type="Pfam" id="PF00205"/>
    </source>
</evidence>
<dbReference type="EMBL" id="OBQD01000007">
    <property type="protein sequence ID" value="SOC40338.1"/>
    <property type="molecule type" value="Genomic_DNA"/>
</dbReference>
<dbReference type="InterPro" id="IPR000399">
    <property type="entry name" value="TPP-bd_CS"/>
</dbReference>
<feature type="region of interest" description="Disordered" evidence="4">
    <location>
        <begin position="1"/>
        <end position="23"/>
    </location>
</feature>
<dbReference type="PANTHER" id="PTHR18968:SF120">
    <property type="entry name" value="ACETOLACTATE SYNTHASE LARGE SUBUNIT"/>
    <property type="match status" value="1"/>
</dbReference>